<dbReference type="InterPro" id="IPR006145">
    <property type="entry name" value="PsdUridine_synth_RsuA/RluA"/>
</dbReference>
<dbReference type="InterPro" id="IPR036986">
    <property type="entry name" value="S4_RNA-bd_sf"/>
</dbReference>
<keyword evidence="5 7" id="KW-0694">RNA-binding</keyword>
<dbReference type="Pfam" id="PF00849">
    <property type="entry name" value="PseudoU_synth_2"/>
    <property type="match status" value="1"/>
</dbReference>
<comment type="catalytic activity">
    <reaction evidence="8">
        <text>a uridine in RNA = a pseudouridine in RNA</text>
        <dbReference type="Rhea" id="RHEA:48348"/>
        <dbReference type="Rhea" id="RHEA-COMP:12068"/>
        <dbReference type="Rhea" id="RHEA-COMP:12069"/>
        <dbReference type="ChEBI" id="CHEBI:65314"/>
        <dbReference type="ChEBI" id="CHEBI:65315"/>
    </reaction>
</comment>
<evidence type="ECO:0000256" key="4">
    <source>
        <dbReference type="ARBA" id="ARBA00022552"/>
    </source>
</evidence>
<dbReference type="Gene3D" id="3.30.2350.10">
    <property type="entry name" value="Pseudouridine synthase"/>
    <property type="match status" value="1"/>
</dbReference>
<dbReference type="CDD" id="cd00165">
    <property type="entry name" value="S4"/>
    <property type="match status" value="1"/>
</dbReference>
<comment type="similarity">
    <text evidence="3 8">Belongs to the pseudouridine synthase RluA family.</text>
</comment>
<evidence type="ECO:0000256" key="7">
    <source>
        <dbReference type="PROSITE-ProRule" id="PRU00182"/>
    </source>
</evidence>
<reference evidence="11" key="1">
    <citation type="journal article" date="2019" name="Int. J. Syst. Evol. Microbiol.">
        <title>The Global Catalogue of Microorganisms (GCM) 10K type strain sequencing project: providing services to taxonomists for standard genome sequencing and annotation.</title>
        <authorList>
            <consortium name="The Broad Institute Genomics Platform"/>
            <consortium name="The Broad Institute Genome Sequencing Center for Infectious Disease"/>
            <person name="Wu L."/>
            <person name="Ma J."/>
        </authorList>
    </citation>
    <scope>NUCLEOTIDE SEQUENCE [LARGE SCALE GENOMIC DNA]</scope>
    <source>
        <strain evidence="11">KCTC 42953</strain>
    </source>
</reference>
<evidence type="ECO:0000259" key="9">
    <source>
        <dbReference type="SMART" id="SM00363"/>
    </source>
</evidence>
<dbReference type="InterPro" id="IPR006224">
    <property type="entry name" value="PsdUridine_synth_RluA-like_CS"/>
</dbReference>
<dbReference type="CDD" id="cd02869">
    <property type="entry name" value="PseudoU_synth_RluA_like"/>
    <property type="match status" value="1"/>
</dbReference>
<keyword evidence="4" id="KW-0698">rRNA processing</keyword>
<comment type="function">
    <text evidence="2">Responsible for synthesis of pseudouridine from uracil at positions 955, 2504 and 2580 in 23S ribosomal RNA.</text>
</comment>
<dbReference type="PANTHER" id="PTHR21600:SF92">
    <property type="entry name" value="RIBOSOMAL LARGE SUBUNIT PSEUDOURIDINE SYNTHASE C"/>
    <property type="match status" value="1"/>
</dbReference>
<evidence type="ECO:0000256" key="6">
    <source>
        <dbReference type="ARBA" id="ARBA00023235"/>
    </source>
</evidence>
<protein>
    <recommendedName>
        <fullName evidence="8">Pseudouridine synthase</fullName>
        <ecNumber evidence="8">5.4.99.-</ecNumber>
    </recommendedName>
</protein>
<evidence type="ECO:0000256" key="2">
    <source>
        <dbReference type="ARBA" id="ARBA00002876"/>
    </source>
</evidence>
<keyword evidence="6 8" id="KW-0413">Isomerase</keyword>
<dbReference type="SMART" id="SM00363">
    <property type="entry name" value="S4"/>
    <property type="match status" value="1"/>
</dbReference>
<dbReference type="InterPro" id="IPR006225">
    <property type="entry name" value="PsdUridine_synth_RluC/D"/>
</dbReference>
<dbReference type="SUPFAM" id="SSF55174">
    <property type="entry name" value="Alpha-L RNA-binding motif"/>
    <property type="match status" value="1"/>
</dbReference>
<dbReference type="PROSITE" id="PS01129">
    <property type="entry name" value="PSI_RLU"/>
    <property type="match status" value="1"/>
</dbReference>
<dbReference type="Gene3D" id="3.10.290.10">
    <property type="entry name" value="RNA-binding S4 domain"/>
    <property type="match status" value="1"/>
</dbReference>
<dbReference type="InterPro" id="IPR002942">
    <property type="entry name" value="S4_RNA-bd"/>
</dbReference>
<evidence type="ECO:0000256" key="5">
    <source>
        <dbReference type="ARBA" id="ARBA00022884"/>
    </source>
</evidence>
<dbReference type="NCBIfam" id="TIGR00005">
    <property type="entry name" value="rluA_subfam"/>
    <property type="match status" value="1"/>
</dbReference>
<gene>
    <name evidence="10" type="ORF">ACFODZ_08140</name>
</gene>
<dbReference type="Proteomes" id="UP001595533">
    <property type="component" value="Unassembled WGS sequence"/>
</dbReference>
<dbReference type="Pfam" id="PF01479">
    <property type="entry name" value="S4"/>
    <property type="match status" value="1"/>
</dbReference>
<keyword evidence="11" id="KW-1185">Reference proteome</keyword>
<proteinExistence type="inferred from homology"/>
<dbReference type="InterPro" id="IPR050188">
    <property type="entry name" value="RluA_PseudoU_synthase"/>
</dbReference>
<evidence type="ECO:0000256" key="3">
    <source>
        <dbReference type="ARBA" id="ARBA00010876"/>
    </source>
</evidence>
<dbReference type="EC" id="5.4.99.-" evidence="8"/>
<comment type="caution">
    <text evidence="10">The sequence shown here is derived from an EMBL/GenBank/DDBJ whole genome shotgun (WGS) entry which is preliminary data.</text>
</comment>
<name>A0ABV7J7V8_9GAMM</name>
<sequence>MSKKPILVVTDNESGQRLDNYLLKHRKQVAKSNWYKLIRKGQVRINGKRAKPLSRLIPGDEVRIPPGVFFIEKKVTKVPDRLKQQLQACVVFENADFLVLDKPAGMPVHAGSGHDCGVVEALTAMKGFENLQLAHRLDKDTSGCLLLAKNRQALLAFQQAMKEQQVKKSYLALLTGEFNEAVTVEQPLNTHNRVNGIRTVVVDPSGQHAVTHFEPIQSGCGVSLVACRIETGRTHQIRVHAQHLGCPVLGDRLYGKADNRFERKLFLHACRLRFADQDFQAPEPSLFRQVFQQLNS</sequence>
<comment type="catalytic activity">
    <reaction evidence="1">
        <text>uridine(955/2504/2580) in 23S rRNA = pseudouridine(955/2504/2580) in 23S rRNA</text>
        <dbReference type="Rhea" id="RHEA:42528"/>
        <dbReference type="Rhea" id="RHEA-COMP:10099"/>
        <dbReference type="Rhea" id="RHEA-COMP:10100"/>
        <dbReference type="ChEBI" id="CHEBI:65314"/>
        <dbReference type="ChEBI" id="CHEBI:65315"/>
        <dbReference type="EC" id="5.4.99.24"/>
    </reaction>
</comment>
<organism evidence="10 11">
    <name type="scientific">Marinicella sediminis</name>
    <dbReference type="NCBI Taxonomy" id="1792834"/>
    <lineage>
        <taxon>Bacteria</taxon>
        <taxon>Pseudomonadati</taxon>
        <taxon>Pseudomonadota</taxon>
        <taxon>Gammaproteobacteria</taxon>
        <taxon>Lysobacterales</taxon>
        <taxon>Marinicellaceae</taxon>
        <taxon>Marinicella</taxon>
    </lineage>
</organism>
<dbReference type="PROSITE" id="PS50889">
    <property type="entry name" value="S4"/>
    <property type="match status" value="1"/>
</dbReference>
<accession>A0ABV7J7V8</accession>
<dbReference type="PANTHER" id="PTHR21600">
    <property type="entry name" value="MITOCHONDRIAL RNA PSEUDOURIDINE SYNTHASE"/>
    <property type="match status" value="1"/>
</dbReference>
<dbReference type="RefSeq" id="WP_077412478.1">
    <property type="nucleotide sequence ID" value="NZ_JBHRTS010000004.1"/>
</dbReference>
<evidence type="ECO:0000256" key="1">
    <source>
        <dbReference type="ARBA" id="ARBA00000381"/>
    </source>
</evidence>
<evidence type="ECO:0000256" key="8">
    <source>
        <dbReference type="RuleBase" id="RU362028"/>
    </source>
</evidence>
<evidence type="ECO:0000313" key="11">
    <source>
        <dbReference type="Proteomes" id="UP001595533"/>
    </source>
</evidence>
<evidence type="ECO:0000313" key="10">
    <source>
        <dbReference type="EMBL" id="MFC3194209.1"/>
    </source>
</evidence>
<feature type="domain" description="RNA-binding S4" evidence="9">
    <location>
        <begin position="16"/>
        <end position="76"/>
    </location>
</feature>
<dbReference type="EMBL" id="JBHRTS010000004">
    <property type="protein sequence ID" value="MFC3194209.1"/>
    <property type="molecule type" value="Genomic_DNA"/>
</dbReference>
<dbReference type="SUPFAM" id="SSF55120">
    <property type="entry name" value="Pseudouridine synthase"/>
    <property type="match status" value="1"/>
</dbReference>
<dbReference type="InterPro" id="IPR020103">
    <property type="entry name" value="PsdUridine_synth_cat_dom_sf"/>
</dbReference>